<dbReference type="Proteomes" id="UP000784294">
    <property type="component" value="Unassembled WGS sequence"/>
</dbReference>
<comment type="caution">
    <text evidence="9">The sequence shown here is derived from an EMBL/GenBank/DDBJ whole genome shotgun (WGS) entry which is preliminary data.</text>
</comment>
<keyword evidence="3" id="KW-0805">Transcription regulation</keyword>
<keyword evidence="4" id="KW-0238">DNA-binding</keyword>
<comment type="similarity">
    <text evidence="2">Belongs to the NFYB/HAP3 subunit family.</text>
</comment>
<dbReference type="GO" id="GO:0000978">
    <property type="term" value="F:RNA polymerase II cis-regulatory region sequence-specific DNA binding"/>
    <property type="evidence" value="ECO:0007669"/>
    <property type="project" value="TreeGrafter"/>
</dbReference>
<keyword evidence="6" id="KW-0804">Transcription</keyword>
<dbReference type="CDD" id="cd22907">
    <property type="entry name" value="HFD_NFYB"/>
    <property type="match status" value="1"/>
</dbReference>
<dbReference type="InterPro" id="IPR027113">
    <property type="entry name" value="Transc_fact_NFYB/HAP3"/>
</dbReference>
<evidence type="ECO:0000313" key="10">
    <source>
        <dbReference type="Proteomes" id="UP000784294"/>
    </source>
</evidence>
<dbReference type="GO" id="GO:0046982">
    <property type="term" value="F:protein heterodimerization activity"/>
    <property type="evidence" value="ECO:0007669"/>
    <property type="project" value="InterPro"/>
</dbReference>
<gene>
    <name evidence="9" type="ORF">PXEA_LOCUS8996</name>
</gene>
<organism evidence="9 10">
    <name type="scientific">Protopolystoma xenopodis</name>
    <dbReference type="NCBI Taxonomy" id="117903"/>
    <lineage>
        <taxon>Eukaryota</taxon>
        <taxon>Metazoa</taxon>
        <taxon>Spiralia</taxon>
        <taxon>Lophotrochozoa</taxon>
        <taxon>Platyhelminthes</taxon>
        <taxon>Monogenea</taxon>
        <taxon>Polyopisthocotylea</taxon>
        <taxon>Polystomatidea</taxon>
        <taxon>Polystomatidae</taxon>
        <taxon>Protopolystoma</taxon>
    </lineage>
</organism>
<reference evidence="9" key="1">
    <citation type="submission" date="2018-11" db="EMBL/GenBank/DDBJ databases">
        <authorList>
            <consortium name="Pathogen Informatics"/>
        </authorList>
    </citation>
    <scope>NUCLEOTIDE SEQUENCE</scope>
</reference>
<protein>
    <recommendedName>
        <fullName evidence="8">Transcription factor CBF/NF-Y/archaeal histone domain-containing protein</fullName>
    </recommendedName>
</protein>
<dbReference type="EMBL" id="CAAALY010025012">
    <property type="protein sequence ID" value="VEL15556.1"/>
    <property type="molecule type" value="Genomic_DNA"/>
</dbReference>
<keyword evidence="7" id="KW-0539">Nucleus</keyword>
<evidence type="ECO:0000313" key="9">
    <source>
        <dbReference type="EMBL" id="VEL15556.1"/>
    </source>
</evidence>
<dbReference type="GO" id="GO:0001228">
    <property type="term" value="F:DNA-binding transcription activator activity, RNA polymerase II-specific"/>
    <property type="evidence" value="ECO:0007669"/>
    <property type="project" value="InterPro"/>
</dbReference>
<keyword evidence="10" id="KW-1185">Reference proteome</keyword>
<dbReference type="PANTHER" id="PTHR11064">
    <property type="entry name" value="CCAAT-BINDING TRANSCRIPTION FACTOR-RELATED"/>
    <property type="match status" value="1"/>
</dbReference>
<dbReference type="OrthoDB" id="386949at2759"/>
<dbReference type="InterPro" id="IPR003958">
    <property type="entry name" value="CBFA_NFYB_domain"/>
</dbReference>
<evidence type="ECO:0000256" key="7">
    <source>
        <dbReference type="ARBA" id="ARBA00023242"/>
    </source>
</evidence>
<dbReference type="PANTHER" id="PTHR11064:SF9">
    <property type="entry name" value="NUCLEAR TRANSCRIPTION FACTOR Y SUBUNIT BETA"/>
    <property type="match status" value="1"/>
</dbReference>
<proteinExistence type="inferred from homology"/>
<dbReference type="FunFam" id="1.10.20.10:FF:000110">
    <property type="entry name" value="Nuclear factor Y, subunit B1"/>
    <property type="match status" value="1"/>
</dbReference>
<sequence>MKGITPEGDEDNVAREFNFLMSGSDFNWVRNIGVSETFELVPLIFLFIHPEMDSNADSQGDGSSFQEQSYYEGMDDTLQDDSEYQGGDVEQRSPLREQDRFLPIANISKIMKRSLPSNGKIAKDAKECVQECVSEFISFITSEAAERCQNEKRKTINGEDILCAMNHLGFDNYVEPLKAFLVKFRELSKLESGAVEEATIQQSHVQQVAQPAQIITQANNVTTLLVSPALMSAAAAAAAGISNGAPTTTIVTRSAAAAAAAASNASIINGGILDADGHPQQITLGEDIKIQPATINAPAGATIIVPISTQQIAIVQSAAVAQSGLDSSAVVSQRC</sequence>
<dbReference type="InterPro" id="IPR009072">
    <property type="entry name" value="Histone-fold"/>
</dbReference>
<evidence type="ECO:0000256" key="3">
    <source>
        <dbReference type="ARBA" id="ARBA00023015"/>
    </source>
</evidence>
<evidence type="ECO:0000256" key="5">
    <source>
        <dbReference type="ARBA" id="ARBA00023159"/>
    </source>
</evidence>
<dbReference type="Pfam" id="PF00808">
    <property type="entry name" value="CBFD_NFYB_HMF"/>
    <property type="match status" value="1"/>
</dbReference>
<feature type="domain" description="Transcription factor CBF/NF-Y/archaeal histone" evidence="8">
    <location>
        <begin position="101"/>
        <end position="165"/>
    </location>
</feature>
<evidence type="ECO:0000256" key="2">
    <source>
        <dbReference type="ARBA" id="ARBA00009053"/>
    </source>
</evidence>
<comment type="subcellular location">
    <subcellularLocation>
        <location evidence="1">Nucleus</location>
    </subcellularLocation>
</comment>
<accession>A0A3S4ZMZ1</accession>
<name>A0A3S4ZMZ1_9PLAT</name>
<evidence type="ECO:0000256" key="1">
    <source>
        <dbReference type="ARBA" id="ARBA00004123"/>
    </source>
</evidence>
<dbReference type="SUPFAM" id="SSF47113">
    <property type="entry name" value="Histone-fold"/>
    <property type="match status" value="1"/>
</dbReference>
<dbReference type="AlphaFoldDB" id="A0A3S4ZMZ1"/>
<dbReference type="PRINTS" id="PR00615">
    <property type="entry name" value="CCAATSUBUNTA"/>
</dbReference>
<evidence type="ECO:0000259" key="8">
    <source>
        <dbReference type="Pfam" id="PF00808"/>
    </source>
</evidence>
<evidence type="ECO:0000256" key="6">
    <source>
        <dbReference type="ARBA" id="ARBA00023163"/>
    </source>
</evidence>
<dbReference type="Gene3D" id="1.10.20.10">
    <property type="entry name" value="Histone, subunit A"/>
    <property type="match status" value="1"/>
</dbReference>
<dbReference type="GO" id="GO:0016602">
    <property type="term" value="C:CCAAT-binding factor complex"/>
    <property type="evidence" value="ECO:0007669"/>
    <property type="project" value="InterPro"/>
</dbReference>
<evidence type="ECO:0000256" key="4">
    <source>
        <dbReference type="ARBA" id="ARBA00023125"/>
    </source>
</evidence>
<keyword evidence="5" id="KW-0010">Activator</keyword>